<dbReference type="InterPro" id="IPR000846">
    <property type="entry name" value="DapB_N"/>
</dbReference>
<organism evidence="5 6">
    <name type="scientific">Novosphingobium anseongense</name>
    <dbReference type="NCBI Taxonomy" id="3133436"/>
    <lineage>
        <taxon>Bacteria</taxon>
        <taxon>Pseudomonadati</taxon>
        <taxon>Pseudomonadota</taxon>
        <taxon>Alphaproteobacteria</taxon>
        <taxon>Sphingomonadales</taxon>
        <taxon>Sphingomonadaceae</taxon>
        <taxon>Novosphingobium</taxon>
    </lineage>
</organism>
<evidence type="ECO:0000259" key="3">
    <source>
        <dbReference type="Pfam" id="PF01113"/>
    </source>
</evidence>
<dbReference type="Pfam" id="PF01113">
    <property type="entry name" value="DapB_N"/>
    <property type="match status" value="1"/>
</dbReference>
<evidence type="ECO:0008006" key="7">
    <source>
        <dbReference type="Google" id="ProtNLM"/>
    </source>
</evidence>
<name>A0ABU8S1F7_9SPHN</name>
<evidence type="ECO:0000259" key="4">
    <source>
        <dbReference type="Pfam" id="PF19328"/>
    </source>
</evidence>
<evidence type="ECO:0000313" key="5">
    <source>
        <dbReference type="EMBL" id="MEJ5978784.1"/>
    </source>
</evidence>
<keyword evidence="2" id="KW-0560">Oxidoreductase</keyword>
<dbReference type="EMBL" id="JBBHJZ010000004">
    <property type="protein sequence ID" value="MEJ5978784.1"/>
    <property type="molecule type" value="Genomic_DNA"/>
</dbReference>
<feature type="domain" description="Dihydrodipicolinate reductase N-terminal" evidence="3">
    <location>
        <begin position="11"/>
        <end position="94"/>
    </location>
</feature>
<evidence type="ECO:0000256" key="1">
    <source>
        <dbReference type="ARBA" id="ARBA00022857"/>
    </source>
</evidence>
<dbReference type="CDD" id="cd24146">
    <property type="entry name" value="nat-AmDH_N_like"/>
    <property type="match status" value="1"/>
</dbReference>
<protein>
    <recommendedName>
        <fullName evidence="7">Dihydrodipicolinate reductase</fullName>
    </recommendedName>
</protein>
<comment type="caution">
    <text evidence="5">The sequence shown here is derived from an EMBL/GenBank/DDBJ whole genome shotgun (WGS) entry which is preliminary data.</text>
</comment>
<dbReference type="RefSeq" id="WP_339588722.1">
    <property type="nucleotide sequence ID" value="NZ_JBBHJZ010000004.1"/>
</dbReference>
<proteinExistence type="predicted"/>
<gene>
    <name evidence="5" type="ORF">WG901_19175</name>
</gene>
<keyword evidence="1" id="KW-0521">NADP</keyword>
<dbReference type="InterPro" id="IPR036291">
    <property type="entry name" value="NAD(P)-bd_dom_sf"/>
</dbReference>
<dbReference type="Gene3D" id="3.40.50.720">
    <property type="entry name" value="NAD(P)-binding Rossmann-like Domain"/>
    <property type="match status" value="1"/>
</dbReference>
<dbReference type="SUPFAM" id="SSF51735">
    <property type="entry name" value="NAD(P)-binding Rossmann-fold domains"/>
    <property type="match status" value="1"/>
</dbReference>
<accession>A0ABU8S1F7</accession>
<evidence type="ECO:0000313" key="6">
    <source>
        <dbReference type="Proteomes" id="UP001361239"/>
    </source>
</evidence>
<keyword evidence="6" id="KW-1185">Reference proteome</keyword>
<sequence>MEKLRVVQWNTGKVGRLAMQGILDNPDLELVGVYAHSPEKVGRDAGALCGRPDTGIKATNSIDDIIAARPHAVIYTSFTGDVDEVAKLLEAGINVLSTNLFFHVGGIRGAVKDRLQAAGERGKASLYITGINPGWINSLATAITAVCARVDCVSIYESADCSGYESPETWNFFRMGQHGVTDEVIEAAKTWLVMFKDAAERVAEGLGLELDEVDFYCDYATAAERVDLGWFLMEKGTNAAVRAGWNGKINGETRVRAQITWYLTKQIAEDWDIDDKEYHLVVDGAPSVDLRMHFSNPADSPVDGAWSPTATTSYATINAISQIVAAKPGVLTLHDIGLPYAPAGAWEKGTRRGWG</sequence>
<dbReference type="Proteomes" id="UP001361239">
    <property type="component" value="Unassembled WGS sequence"/>
</dbReference>
<reference evidence="5 6" key="1">
    <citation type="submission" date="2024-03" db="EMBL/GenBank/DDBJ databases">
        <authorList>
            <person name="Jo J.-H."/>
        </authorList>
    </citation>
    <scope>NUCLEOTIDE SEQUENCE [LARGE SCALE GENOMIC DNA]</scope>
    <source>
        <strain evidence="5 6">PS1R-30</strain>
    </source>
</reference>
<evidence type="ECO:0000256" key="2">
    <source>
        <dbReference type="ARBA" id="ARBA00023002"/>
    </source>
</evidence>
<feature type="domain" description="2,4-diaminopentanoate dehydrogenase C-terminal" evidence="4">
    <location>
        <begin position="190"/>
        <end position="346"/>
    </location>
</feature>
<dbReference type="InterPro" id="IPR045760">
    <property type="entry name" value="DAP_DH_C"/>
</dbReference>
<dbReference type="Pfam" id="PF19328">
    <property type="entry name" value="DAP_DH_C"/>
    <property type="match status" value="1"/>
</dbReference>